<dbReference type="RefSeq" id="NP_064236.1">
    <property type="nucleotide sequence ID" value="NC_002512.2"/>
</dbReference>
<reference evidence="1 2" key="8">
    <citation type="journal article" date="2000" name="J. Virol.">
        <title>The r144 major histocompatibility complex class I-like gene of rat cytomegalovirus is dispensable for both acute and long-term infection in the immunocompromised host.</title>
        <authorList>
            <person name="Beisser P.S."/>
            <person name="Kloover J.S."/>
            <person name="Grauls G.E."/>
            <person name="Blok M.J."/>
            <person name="Bruggeman C.A."/>
            <person name="Vink C."/>
        </authorList>
    </citation>
    <scope>NUCLEOTIDE SEQUENCE [LARGE SCALE GENOMIC DNA]</scope>
    <source>
        <strain evidence="1 2">Maastricht</strain>
    </source>
</reference>
<dbReference type="EMBL" id="AF232689">
    <property type="protein sequence ID" value="AAF99224.1"/>
    <property type="molecule type" value="Genomic_DNA"/>
</dbReference>
<organism evidence="1 2">
    <name type="scientific">Rat cytomegalovirus (strain Maastricht)</name>
    <dbReference type="NCBI Taxonomy" id="79700"/>
    <lineage>
        <taxon>Viruses</taxon>
        <taxon>Duplodnaviria</taxon>
        <taxon>Heunggongvirae</taxon>
        <taxon>Peploviricota</taxon>
        <taxon>Herviviricetes</taxon>
        <taxon>Herpesvirales</taxon>
        <taxon>Orthoherpesviridae</taxon>
        <taxon>Betaherpesvirinae</taxon>
        <taxon>Muromegalovirus</taxon>
        <taxon>Muromegalovirus muridbeta2</taxon>
        <taxon>Murid betaherpesvirus 2</taxon>
    </lineage>
</organism>
<sequence length="107" mass="11817">MKFLSGRDPPYEVRAESASCVRVRIRADPARQRFPEHMSHVWVIKLWPVPIVAHQLTSESAHPASVIQTRSTQLIVTLALNHPHVSGRGPGLTPLVSGFQNTCPMCG</sequence>
<protein>
    <submittedName>
        <fullName evidence="1">Pr125</fullName>
    </submittedName>
</protein>
<dbReference type="Proteomes" id="UP000008288">
    <property type="component" value="Segment"/>
</dbReference>
<reference evidence="1 2" key="7">
    <citation type="journal article" date="1999" name="J. Virol.">
        <title>Deletion of the R78 G protein-coupled receptor gene from rat cytomegalovirus results in an attenuated, syncytium-inducing mutant strain.</title>
        <authorList>
            <person name="Beisser P.S."/>
            <person name="Grauls G."/>
            <person name="Bruggeman C.A."/>
            <person name="Vink C."/>
        </authorList>
    </citation>
    <scope>NUCLEOTIDE SEQUENCE [LARGE SCALE GENOMIC DNA]</scope>
    <source>
        <strain evidence="1 2">Maastricht</strain>
    </source>
</reference>
<reference evidence="1 2" key="2">
    <citation type="journal article" date="1996" name="J. Virol.">
        <title>Structure of the rat cytomegalovirus genome termini.</title>
        <authorList>
            <person name="Vink C."/>
            <person name="Beuken E."/>
            <person name="Bruggeman C.A."/>
        </authorList>
    </citation>
    <scope>NUCLEOTIDE SEQUENCE [LARGE SCALE GENOMIC DNA]</scope>
    <source>
        <strain evidence="1 2">Maastricht</strain>
    </source>
</reference>
<reference evidence="1 2" key="3">
    <citation type="journal article" date="1997" name="J. Gen. Virol.">
        <title>Cloning and functional characterization of the origin of lytic-phase DNA replication of rat cytomegalovirus.</title>
        <authorList>
            <person name="Vink C."/>
            <person name="Beuken E."/>
            <person name="Bruggeman C.A."/>
        </authorList>
    </citation>
    <scope>NUCLEOTIDE SEQUENCE [LARGE SCALE GENOMIC DNA]</scope>
    <source>
        <strain evidence="1 2">Maastricht</strain>
    </source>
</reference>
<evidence type="ECO:0000313" key="2">
    <source>
        <dbReference type="Proteomes" id="UP000008288"/>
    </source>
</evidence>
<reference evidence="1 2" key="10">
    <citation type="journal article" date="2000" name="Virus Res.">
        <title>Rat cytomegalovirus R89 is a highly conserved gene which expresses a spliced transcript.</title>
        <authorList>
            <person name="Gruijthuijsen Y.K."/>
            <person name="Beuken E."/>
            <person name="Bruggeman C.A."/>
            <person name="Vink C."/>
        </authorList>
    </citation>
    <scope>NUCLEOTIDE SEQUENCE [LARGE SCALE GENOMIC DNA]</scope>
    <source>
        <strain evidence="1 2">Maastricht</strain>
    </source>
</reference>
<keyword evidence="2" id="KW-1185">Reference proteome</keyword>
<reference evidence="1 2" key="5">
    <citation type="journal article" date="1998" name="Virology">
        <title>The Maastricht strain and England strain of rat cytomegalovirus represent different betaherpesvirus species rather than strains.</title>
        <authorList>
            <person name="Beisser P.S."/>
            <person name="Kaptein S.J."/>
            <person name="Beuken E."/>
            <person name="Bruggeman C.A."/>
            <person name="Vink C."/>
        </authorList>
    </citation>
    <scope>NUCLEOTIDE SEQUENCE [LARGE SCALE GENOMIC DNA]</scope>
    <source>
        <strain evidence="1 2">Maastricht</strain>
    </source>
</reference>
<dbReference type="GeneID" id="940363"/>
<organismHost>
    <name type="scientific">Rattus</name>
    <name type="common">rats</name>
    <dbReference type="NCBI Taxonomy" id="10114"/>
</organismHost>
<proteinExistence type="predicted"/>
<reference evidence="1 2" key="9">
    <citation type="journal article" date="2000" name="J. Virol.">
        <title>Complete DNA sequence of the rat cytomegalovirus genome.</title>
        <authorList>
            <person name="Vink C."/>
            <person name="Beuken E."/>
            <person name="Bruggeman C.A."/>
        </authorList>
    </citation>
    <scope>NUCLEOTIDE SEQUENCE [LARGE SCALE GENOMIC DNA]</scope>
    <source>
        <strain evidence="1 2">Maastricht</strain>
    </source>
</reference>
<evidence type="ECO:0000313" key="1">
    <source>
        <dbReference type="EMBL" id="AAF99224.1"/>
    </source>
</evidence>
<reference evidence="1 2" key="1">
    <citation type="journal article" date="1996" name="J. Gen. Virol.">
        <title>Cloning and sequence analysis of the genes encoding DNA polymerase, glycoprotein B, ICP18.5 and major DNA-binding protein of rat cytomegalovirus.</title>
        <authorList>
            <person name="Beuken E."/>
            <person name="Slobbe R."/>
            <person name="Bruggeman C.A."/>
            <person name="Vink C."/>
        </authorList>
    </citation>
    <scope>NUCLEOTIDE SEQUENCE [LARGE SCALE GENOMIC DNA]</scope>
    <source>
        <strain evidence="1 2">Maastricht</strain>
    </source>
</reference>
<accession>Q9DW66</accession>
<reference evidence="1 2" key="4">
    <citation type="journal article" date="1998" name="J. Virol.">
        <title>The R33 G protein-coupled receptor gene of rat cytomegalovirus plays an essential role in the pathogenesis of viral infection.</title>
        <authorList>
            <person name="Beisser P.S."/>
            <person name="Vink C."/>
            <person name="Van Dam J.G."/>
            <person name="Grauls G."/>
            <person name="Vanherle S.J."/>
            <person name="Bruggeman C.A."/>
        </authorList>
    </citation>
    <scope>NUCLEOTIDE SEQUENCE [LARGE SCALE GENOMIC DNA]</scope>
    <source>
        <strain evidence="1 2">Maastricht</strain>
    </source>
</reference>
<name>Q9DW66_RCMVM</name>
<dbReference type="KEGG" id="vg:940363"/>
<gene>
    <name evidence="1" type="primary">r125</name>
</gene>
<reference evidence="1 2" key="6">
    <citation type="journal article" date="1999" name="J. Gen. Virol.">
        <title>The rat cytomegalovirus R32 gene encodes a virion-associated protein that elicits a strong humoral immune response in infected rats.</title>
        <authorList>
            <person name="Beuken E."/>
            <person name="Grauls G."/>
            <person name="Bruggeman C.A."/>
            <person name="Vink C."/>
        </authorList>
    </citation>
    <scope>NUCLEOTIDE SEQUENCE [LARGE SCALE GENOMIC DNA]</scope>
    <source>
        <strain evidence="1 2">Maastricht</strain>
    </source>
</reference>